<feature type="domain" description="N-acetyltransferase" evidence="1">
    <location>
        <begin position="1"/>
        <end position="129"/>
    </location>
</feature>
<dbReference type="InterPro" id="IPR000182">
    <property type="entry name" value="GNAT_dom"/>
</dbReference>
<dbReference type="Proteomes" id="UP000255165">
    <property type="component" value="Unassembled WGS sequence"/>
</dbReference>
<keyword evidence="2" id="KW-0808">Transferase</keyword>
<comment type="caution">
    <text evidence="2">The sequence shown here is derived from an EMBL/GenBank/DDBJ whole genome shotgun (WGS) entry which is preliminary data.</text>
</comment>
<protein>
    <submittedName>
        <fullName evidence="2">GNAT family N-acetyltransferase</fullName>
    </submittedName>
</protein>
<proteinExistence type="predicted"/>
<dbReference type="AlphaFoldDB" id="A0A370NHJ7"/>
<dbReference type="Pfam" id="PF13508">
    <property type="entry name" value="Acetyltransf_7"/>
    <property type="match status" value="1"/>
</dbReference>
<reference evidence="3" key="1">
    <citation type="submission" date="2018-06" db="EMBL/GenBank/DDBJ databases">
        <authorList>
            <person name="Feng T."/>
            <person name="Jeon C.O."/>
        </authorList>
    </citation>
    <scope>NUCLEOTIDE SEQUENCE [LARGE SCALE GENOMIC DNA]</scope>
    <source>
        <strain evidence="3">S23</strain>
    </source>
</reference>
<accession>A0A370NHJ7</accession>
<organism evidence="2 3">
    <name type="scientific">Cupriavidus lacunae</name>
    <dbReference type="NCBI Taxonomy" id="2666307"/>
    <lineage>
        <taxon>Bacteria</taxon>
        <taxon>Pseudomonadati</taxon>
        <taxon>Pseudomonadota</taxon>
        <taxon>Betaproteobacteria</taxon>
        <taxon>Burkholderiales</taxon>
        <taxon>Burkholderiaceae</taxon>
        <taxon>Cupriavidus</taxon>
    </lineage>
</organism>
<dbReference type="PROSITE" id="PS51186">
    <property type="entry name" value="GNAT"/>
    <property type="match status" value="1"/>
</dbReference>
<dbReference type="SUPFAM" id="SSF55729">
    <property type="entry name" value="Acyl-CoA N-acyltransferases (Nat)"/>
    <property type="match status" value="1"/>
</dbReference>
<evidence type="ECO:0000313" key="2">
    <source>
        <dbReference type="EMBL" id="RDK05053.1"/>
    </source>
</evidence>
<dbReference type="GO" id="GO:0016747">
    <property type="term" value="F:acyltransferase activity, transferring groups other than amino-acyl groups"/>
    <property type="evidence" value="ECO:0007669"/>
    <property type="project" value="InterPro"/>
</dbReference>
<dbReference type="InterPro" id="IPR016181">
    <property type="entry name" value="Acyl_CoA_acyltransferase"/>
</dbReference>
<keyword evidence="3" id="KW-1185">Reference proteome</keyword>
<dbReference type="EMBL" id="QKWJ01000118">
    <property type="protein sequence ID" value="RDK05053.1"/>
    <property type="molecule type" value="Genomic_DNA"/>
</dbReference>
<dbReference type="RefSeq" id="WP_115216456.1">
    <property type="nucleotide sequence ID" value="NZ_QKWJ01000118.1"/>
</dbReference>
<evidence type="ECO:0000313" key="3">
    <source>
        <dbReference type="Proteomes" id="UP000255165"/>
    </source>
</evidence>
<name>A0A370NHJ7_9BURK</name>
<sequence>MRPRHATKADLRDVEALLRSCSLPVGGIRSEAVQFHVSRDRTGLLGCAGIEALGGKVGLIRGVAVAERARRAGLAALLVSALVADVRLRGIESLVVRTETAAGYFTRLGFTPVDRAAIPHELLASREFSDTGARTAAIMKVEL</sequence>
<evidence type="ECO:0000259" key="1">
    <source>
        <dbReference type="PROSITE" id="PS51186"/>
    </source>
</evidence>
<dbReference type="Gene3D" id="3.40.630.30">
    <property type="match status" value="1"/>
</dbReference>
<gene>
    <name evidence="2" type="ORF">DN412_39205</name>
</gene>